<sequence>MADWLDRQIGGGEWFDNGGYDDHEFFTMPRWDHIFIGGGAVYQESREAIFQRAQTCGPYGNRLVLSSSLKDYSGETGLFIEWITPHLRMSNGDFLGYSLYEDSTDDTEKYREHPTLYFYGRDAVYNA</sequence>
<dbReference type="Proteomes" id="UP000187001">
    <property type="component" value="Unassembled WGS sequence"/>
</dbReference>
<dbReference type="AlphaFoldDB" id="A0ABD6QNB6"/>
<name>A0ABD6QNB6_MYCFO</name>
<organism evidence="1 2">
    <name type="scientific">Mycolicibacterium fortuitum</name>
    <name type="common">Mycobacterium fortuitum</name>
    <dbReference type="NCBI Taxonomy" id="1766"/>
    <lineage>
        <taxon>Bacteria</taxon>
        <taxon>Bacillati</taxon>
        <taxon>Actinomycetota</taxon>
        <taxon>Actinomycetes</taxon>
        <taxon>Mycobacteriales</taxon>
        <taxon>Mycobacteriaceae</taxon>
        <taxon>Mycolicibacterium</taxon>
    </lineage>
</organism>
<dbReference type="EMBL" id="MBER01000071">
    <property type="protein sequence ID" value="OMC44731.1"/>
    <property type="molecule type" value="Genomic_DNA"/>
</dbReference>
<evidence type="ECO:0000313" key="2">
    <source>
        <dbReference type="Proteomes" id="UP000187001"/>
    </source>
</evidence>
<accession>A0ABD6QNB6</accession>
<proteinExistence type="predicted"/>
<reference evidence="1 2" key="1">
    <citation type="submission" date="2016-07" db="EMBL/GenBank/DDBJ databases">
        <authorList>
            <person name="Sutton G."/>
            <person name="Brinkac L."/>
            <person name="Sanka R."/>
            <person name="Adams M."/>
            <person name="Lau E."/>
            <person name="Kumar A."/>
            <person name="Macaden R."/>
        </authorList>
    </citation>
    <scope>NUCLEOTIDE SEQUENCE [LARGE SCALE GENOMIC DNA]</scope>
    <source>
        <strain evidence="1 2">GA-0871</strain>
    </source>
</reference>
<gene>
    <name evidence="1" type="ORF">A5742_27555</name>
</gene>
<protein>
    <submittedName>
        <fullName evidence="1">Uncharacterized protein</fullName>
    </submittedName>
</protein>
<comment type="caution">
    <text evidence="1">The sequence shown here is derived from an EMBL/GenBank/DDBJ whole genome shotgun (WGS) entry which is preliminary data.</text>
</comment>
<evidence type="ECO:0000313" key="1">
    <source>
        <dbReference type="EMBL" id="OMC44731.1"/>
    </source>
</evidence>